<name>C9SY80_VERA1</name>
<reference evidence="3" key="1">
    <citation type="journal article" date="2011" name="PLoS Pathog.">
        <title>Comparative genomics yields insights into niche adaptation of plant vascular wilt pathogens.</title>
        <authorList>
            <person name="Klosterman S.J."/>
            <person name="Subbarao K.V."/>
            <person name="Kang S."/>
            <person name="Veronese P."/>
            <person name="Gold S.E."/>
            <person name="Thomma B.P.H.J."/>
            <person name="Chen Z."/>
            <person name="Henrissat B."/>
            <person name="Lee Y.-H."/>
            <person name="Park J."/>
            <person name="Garcia-Pedrajas M.D."/>
            <person name="Barbara D.J."/>
            <person name="Anchieta A."/>
            <person name="de Jonge R."/>
            <person name="Santhanam P."/>
            <person name="Maruthachalam K."/>
            <person name="Atallah Z."/>
            <person name="Amyotte S.G."/>
            <person name="Paz Z."/>
            <person name="Inderbitzin P."/>
            <person name="Hayes R.J."/>
            <person name="Heiman D.I."/>
            <person name="Young S."/>
            <person name="Zeng Q."/>
            <person name="Engels R."/>
            <person name="Galagan J."/>
            <person name="Cuomo C.A."/>
            <person name="Dobinson K.F."/>
            <person name="Ma L.-J."/>
        </authorList>
    </citation>
    <scope>NUCLEOTIDE SEQUENCE [LARGE SCALE GENOMIC DNA]</scope>
    <source>
        <strain evidence="3">VaMs.102 / ATCC MYA-4576 / FGSC 10136</strain>
    </source>
</reference>
<sequence>MTERDESRSYGLMPCRALTVFEQVAFEWSHGADEAVERVRPDRAQQSSGAGDQLPDEKARKKLKDLAFGSRRPVSLGGLRHHDSCVLVLGLVLSSVLSLQLGNLLTPGLGVPSGMRSNFLAVVGRLRWVEDMDKLKAARRPWFTNGSHRDG</sequence>
<evidence type="ECO:0000313" key="2">
    <source>
        <dbReference type="EMBL" id="EEY23745.1"/>
    </source>
</evidence>
<gene>
    <name evidence="2" type="ORF">VDBG_09855</name>
</gene>
<evidence type="ECO:0000313" key="3">
    <source>
        <dbReference type="Proteomes" id="UP000008698"/>
    </source>
</evidence>
<dbReference type="GeneID" id="9531852"/>
<keyword evidence="3" id="KW-1185">Reference proteome</keyword>
<dbReference type="RefSeq" id="XP_002999815.1">
    <property type="nucleotide sequence ID" value="XM_002999769.1"/>
</dbReference>
<dbReference type="HOGENOM" id="CLU_1732879_0_0_1"/>
<organism evidence="3">
    <name type="scientific">Verticillium alfalfae (strain VaMs.102 / ATCC MYA-4576 / FGSC 10136)</name>
    <name type="common">Verticillium wilt of alfalfa</name>
    <name type="synonym">Verticillium albo-atrum</name>
    <dbReference type="NCBI Taxonomy" id="526221"/>
    <lineage>
        <taxon>Eukaryota</taxon>
        <taxon>Fungi</taxon>
        <taxon>Dikarya</taxon>
        <taxon>Ascomycota</taxon>
        <taxon>Pezizomycotina</taxon>
        <taxon>Sordariomycetes</taxon>
        <taxon>Hypocreomycetidae</taxon>
        <taxon>Glomerellales</taxon>
        <taxon>Plectosphaerellaceae</taxon>
        <taxon>Verticillium</taxon>
    </lineage>
</organism>
<accession>C9SY80</accession>
<evidence type="ECO:0000256" key="1">
    <source>
        <dbReference type="SAM" id="MobiDB-lite"/>
    </source>
</evidence>
<proteinExistence type="predicted"/>
<dbReference type="EMBL" id="DS985230">
    <property type="protein sequence ID" value="EEY23745.1"/>
    <property type="molecule type" value="Genomic_DNA"/>
</dbReference>
<dbReference type="KEGG" id="val:VDBG_09855"/>
<dbReference type="Proteomes" id="UP000008698">
    <property type="component" value="Unassembled WGS sequence"/>
</dbReference>
<dbReference type="AlphaFoldDB" id="C9SY80"/>
<protein>
    <submittedName>
        <fullName evidence="2">Predicted protein</fullName>
    </submittedName>
</protein>
<feature type="region of interest" description="Disordered" evidence="1">
    <location>
        <begin position="37"/>
        <end position="58"/>
    </location>
</feature>